<feature type="domain" description="AAA+ ATPase" evidence="4">
    <location>
        <begin position="100"/>
        <end position="233"/>
    </location>
</feature>
<dbReference type="CDD" id="cd00009">
    <property type="entry name" value="AAA"/>
    <property type="match status" value="1"/>
</dbReference>
<evidence type="ECO:0000256" key="3">
    <source>
        <dbReference type="ARBA" id="ARBA00022840"/>
    </source>
</evidence>
<dbReference type="InterPro" id="IPR028350">
    <property type="entry name" value="DNAC/IstB-like"/>
</dbReference>
<gene>
    <name evidence="5" type="ORF">J2S00_001152</name>
</gene>
<proteinExistence type="inferred from homology"/>
<keyword evidence="2" id="KW-0547">Nucleotide-binding</keyword>
<dbReference type="InterPro" id="IPR003593">
    <property type="entry name" value="AAA+_ATPase"/>
</dbReference>
<dbReference type="InterPro" id="IPR027417">
    <property type="entry name" value="P-loop_NTPase"/>
</dbReference>
<evidence type="ECO:0000256" key="1">
    <source>
        <dbReference type="ARBA" id="ARBA00008059"/>
    </source>
</evidence>
<dbReference type="PANTHER" id="PTHR30050">
    <property type="entry name" value="CHROMOSOMAL REPLICATION INITIATOR PROTEIN DNAA"/>
    <property type="match status" value="1"/>
</dbReference>
<dbReference type="PANTHER" id="PTHR30050:SF4">
    <property type="entry name" value="ATP-BINDING PROTEIN RV3427C IN INSERTION SEQUENCE-RELATED"/>
    <property type="match status" value="1"/>
</dbReference>
<dbReference type="Pfam" id="PF01695">
    <property type="entry name" value="IstB_IS21"/>
    <property type="match status" value="1"/>
</dbReference>
<organism evidence="5 6">
    <name type="scientific">Caldalkalibacillus uzonensis</name>
    <dbReference type="NCBI Taxonomy" id="353224"/>
    <lineage>
        <taxon>Bacteria</taxon>
        <taxon>Bacillati</taxon>
        <taxon>Bacillota</taxon>
        <taxon>Bacilli</taxon>
        <taxon>Bacillales</taxon>
        <taxon>Bacillaceae</taxon>
        <taxon>Caldalkalibacillus</taxon>
    </lineage>
</organism>
<protein>
    <submittedName>
        <fullName evidence="5">DNA replication protein DnaC</fullName>
    </submittedName>
</protein>
<evidence type="ECO:0000256" key="2">
    <source>
        <dbReference type="ARBA" id="ARBA00022741"/>
    </source>
</evidence>
<dbReference type="PIRSF" id="PIRSF003073">
    <property type="entry name" value="DNAC_TnpB_IstB"/>
    <property type="match status" value="1"/>
</dbReference>
<accession>A0ABU0CPM3</accession>
<dbReference type="NCBIfam" id="NF038214">
    <property type="entry name" value="IS21_help_AAA"/>
    <property type="match status" value="1"/>
</dbReference>
<evidence type="ECO:0000313" key="5">
    <source>
        <dbReference type="EMBL" id="MDQ0338368.1"/>
    </source>
</evidence>
<comment type="similarity">
    <text evidence="1">Belongs to the IS21/IS1162 putative ATP-binding protein family.</text>
</comment>
<dbReference type="SMART" id="SM00382">
    <property type="entry name" value="AAA"/>
    <property type="match status" value="1"/>
</dbReference>
<sequence length="289" mass="33200">MSECLVRLKHSLKTLKLASIAEVIEEQLMEAETNGFSYQQFLTKLLGYEIRKREEKQLAKRLKWAGFPVHQSLDEFDISAQPALSRQQFQQLRELLWIEQVYNLILLGPPGVGKTHLAIGLGVEAIQQGYKVSFVTMDHLIELLRTQEVTRSAQIKLKRITQSDLVIIDDLMFMAINRHEANLFFQLINKLYGQSSVIITSNKGPEDWGELLGDPAITTAILDRLLHKSEVIHLTGDSYRLKNRKTILLEMTRCSKLFSENCSIVLDAHNVSRLLWINTLFIHKNETQM</sequence>
<dbReference type="InterPro" id="IPR002611">
    <property type="entry name" value="IstB_ATP-bd"/>
</dbReference>
<name>A0ABU0CPM3_9BACI</name>
<keyword evidence="3" id="KW-0067">ATP-binding</keyword>
<evidence type="ECO:0000313" key="6">
    <source>
        <dbReference type="Proteomes" id="UP001232445"/>
    </source>
</evidence>
<dbReference type="Proteomes" id="UP001232445">
    <property type="component" value="Unassembled WGS sequence"/>
</dbReference>
<dbReference type="SUPFAM" id="SSF52540">
    <property type="entry name" value="P-loop containing nucleoside triphosphate hydrolases"/>
    <property type="match status" value="1"/>
</dbReference>
<dbReference type="EMBL" id="JAUSUQ010000003">
    <property type="protein sequence ID" value="MDQ0338368.1"/>
    <property type="molecule type" value="Genomic_DNA"/>
</dbReference>
<dbReference type="RefSeq" id="WP_307336594.1">
    <property type="nucleotide sequence ID" value="NZ_JAUSUQ010000003.1"/>
</dbReference>
<keyword evidence="6" id="KW-1185">Reference proteome</keyword>
<comment type="caution">
    <text evidence="5">The sequence shown here is derived from an EMBL/GenBank/DDBJ whole genome shotgun (WGS) entry which is preliminary data.</text>
</comment>
<dbReference type="InterPro" id="IPR047661">
    <property type="entry name" value="IstB"/>
</dbReference>
<reference evidence="5 6" key="1">
    <citation type="submission" date="2023-07" db="EMBL/GenBank/DDBJ databases">
        <title>Genomic Encyclopedia of Type Strains, Phase IV (KMG-IV): sequencing the most valuable type-strain genomes for metagenomic binning, comparative biology and taxonomic classification.</title>
        <authorList>
            <person name="Goeker M."/>
        </authorList>
    </citation>
    <scope>NUCLEOTIDE SEQUENCE [LARGE SCALE GENOMIC DNA]</scope>
    <source>
        <strain evidence="5 6">DSM 17740</strain>
    </source>
</reference>
<evidence type="ECO:0000259" key="4">
    <source>
        <dbReference type="SMART" id="SM00382"/>
    </source>
</evidence>
<dbReference type="Gene3D" id="3.40.50.300">
    <property type="entry name" value="P-loop containing nucleotide triphosphate hydrolases"/>
    <property type="match status" value="1"/>
</dbReference>